<evidence type="ECO:0000259" key="1">
    <source>
        <dbReference type="Pfam" id="PF13723"/>
    </source>
</evidence>
<evidence type="ECO:0000313" key="2">
    <source>
        <dbReference type="EMBL" id="MEI4551840.1"/>
    </source>
</evidence>
<feature type="domain" description="Beta-ketoacyl synthase-like N-terminal" evidence="1">
    <location>
        <begin position="29"/>
        <end position="220"/>
    </location>
</feature>
<protein>
    <submittedName>
        <fullName evidence="2">Beta-ketoacyl synthase chain length factor</fullName>
    </submittedName>
</protein>
<dbReference type="InterPro" id="IPR016039">
    <property type="entry name" value="Thiolase-like"/>
</dbReference>
<dbReference type="Pfam" id="PF13723">
    <property type="entry name" value="Ketoacyl-synt_2"/>
    <property type="match status" value="1"/>
</dbReference>
<keyword evidence="3" id="KW-1185">Reference proteome</keyword>
<proteinExistence type="predicted"/>
<accession>A0ABU8EXY9</accession>
<dbReference type="InterPro" id="IPR014030">
    <property type="entry name" value="Ketoacyl_synth_N"/>
</dbReference>
<dbReference type="RefSeq" id="WP_336436744.1">
    <property type="nucleotide sequence ID" value="NZ_JBAWKS010000002.1"/>
</dbReference>
<name>A0ABU8EXY9_9GAMM</name>
<dbReference type="Proteomes" id="UP001382455">
    <property type="component" value="Unassembled WGS sequence"/>
</dbReference>
<organism evidence="2 3">
    <name type="scientific">Pseudoalteromonas spongiae</name>
    <dbReference type="NCBI Taxonomy" id="298657"/>
    <lineage>
        <taxon>Bacteria</taxon>
        <taxon>Pseudomonadati</taxon>
        <taxon>Pseudomonadota</taxon>
        <taxon>Gammaproteobacteria</taxon>
        <taxon>Alteromonadales</taxon>
        <taxon>Pseudoalteromonadaceae</taxon>
        <taxon>Pseudoalteromonas</taxon>
    </lineage>
</organism>
<reference evidence="2 3" key="1">
    <citation type="submission" date="2023-12" db="EMBL/GenBank/DDBJ databases">
        <title>Friends and Foes: Symbiotic and Algicidal bacterial influence on Karenia brevis blooms.</title>
        <authorList>
            <person name="Fei C."/>
            <person name="Mohamed A.R."/>
            <person name="Booker A."/>
            <person name="Arshad M."/>
            <person name="Klass S."/>
            <person name="Ahn S."/>
            <person name="Gilbert P.M."/>
            <person name="Heil C.A."/>
            <person name="Martinez J.M."/>
            <person name="Amin S.A."/>
        </authorList>
    </citation>
    <scope>NUCLEOTIDE SEQUENCE [LARGE SCALE GENOMIC DNA]</scope>
    <source>
        <strain evidence="2 3">CE15</strain>
    </source>
</reference>
<evidence type="ECO:0000313" key="3">
    <source>
        <dbReference type="Proteomes" id="UP001382455"/>
    </source>
</evidence>
<sequence length="243" mass="26846">MKMVLSHFNYWCKAKDEAQLANAKIEMFDPTSKSPQLDWVPAMQRRRLSHYAKMALFVAANSAEKSGAESMPVVFASQHGDFHRTSSILKDLAHQEVISPTSFGLSVHNAVIGLYSILTNNQQPMNSIAAGENTLLMALIEASIQLNNPNIYEVLVVYCDQPLPDDYARFDDVNSCDLACAFVVSKDNEQGITLSLTPSDTPNNTPLQAKQFVEFLATNKTNDALVLGSQSAWHLHIDEVTPC</sequence>
<dbReference type="EMBL" id="JBAWKS010000002">
    <property type="protein sequence ID" value="MEI4551840.1"/>
    <property type="molecule type" value="Genomic_DNA"/>
</dbReference>
<gene>
    <name evidence="2" type="ORF">WAE96_19345</name>
</gene>
<dbReference type="Gene3D" id="3.40.47.10">
    <property type="match status" value="1"/>
</dbReference>
<comment type="caution">
    <text evidence="2">The sequence shown here is derived from an EMBL/GenBank/DDBJ whole genome shotgun (WGS) entry which is preliminary data.</text>
</comment>